<dbReference type="InterPro" id="IPR037069">
    <property type="entry name" value="AcylCoA_DH/ox_N_sf"/>
</dbReference>
<feature type="domain" description="Acyl-CoA dehydrogenase/oxidase C-terminal" evidence="7">
    <location>
        <begin position="250"/>
        <end position="384"/>
    </location>
</feature>
<proteinExistence type="inferred from homology"/>
<dbReference type="PANTHER" id="PTHR43884:SF25">
    <property type="entry name" value="ACYL-COA DEHYDROGENASE YDBM-RELATED"/>
    <property type="match status" value="1"/>
</dbReference>
<evidence type="ECO:0000256" key="3">
    <source>
        <dbReference type="ARBA" id="ARBA00022630"/>
    </source>
</evidence>
<evidence type="ECO:0000256" key="6">
    <source>
        <dbReference type="RuleBase" id="RU362125"/>
    </source>
</evidence>
<dbReference type="Proteomes" id="UP000648182">
    <property type="component" value="Unassembled WGS sequence"/>
</dbReference>
<name>A0ABR8VR76_9BACI</name>
<feature type="domain" description="Acyl-CoA oxidase/dehydrogenase middle" evidence="8">
    <location>
        <begin position="130"/>
        <end position="222"/>
    </location>
</feature>
<comment type="cofactor">
    <cofactor evidence="1 6">
        <name>FAD</name>
        <dbReference type="ChEBI" id="CHEBI:57692"/>
    </cofactor>
</comment>
<protein>
    <submittedName>
        <fullName evidence="10">Acyl-CoA/acyl-ACP dehydrogenase</fullName>
    </submittedName>
</protein>
<dbReference type="InterPro" id="IPR009075">
    <property type="entry name" value="AcylCo_DH/oxidase_C"/>
</dbReference>
<dbReference type="InterPro" id="IPR036250">
    <property type="entry name" value="AcylCo_DH-like_C"/>
</dbReference>
<dbReference type="PIRSF" id="PIRSF016578">
    <property type="entry name" value="HsaA"/>
    <property type="match status" value="1"/>
</dbReference>
<accession>A0ABR8VR76</accession>
<dbReference type="Pfam" id="PF00441">
    <property type="entry name" value="Acyl-CoA_dh_1"/>
    <property type="match status" value="1"/>
</dbReference>
<dbReference type="Pfam" id="PF02770">
    <property type="entry name" value="Acyl-CoA_dh_M"/>
    <property type="match status" value="1"/>
</dbReference>
<dbReference type="PANTHER" id="PTHR43884">
    <property type="entry name" value="ACYL-COA DEHYDROGENASE"/>
    <property type="match status" value="1"/>
</dbReference>
<dbReference type="Pfam" id="PF02771">
    <property type="entry name" value="Acyl-CoA_dh_N"/>
    <property type="match status" value="1"/>
</dbReference>
<dbReference type="EMBL" id="JACSPV010000052">
    <property type="protein sequence ID" value="MBD8007274.1"/>
    <property type="molecule type" value="Genomic_DNA"/>
</dbReference>
<dbReference type="SUPFAM" id="SSF56645">
    <property type="entry name" value="Acyl-CoA dehydrogenase NM domain-like"/>
    <property type="match status" value="1"/>
</dbReference>
<dbReference type="CDD" id="cd00567">
    <property type="entry name" value="ACAD"/>
    <property type="match status" value="1"/>
</dbReference>
<dbReference type="InterPro" id="IPR013786">
    <property type="entry name" value="AcylCoA_DH/ox_N"/>
</dbReference>
<evidence type="ECO:0000256" key="1">
    <source>
        <dbReference type="ARBA" id="ARBA00001974"/>
    </source>
</evidence>
<keyword evidence="3 6" id="KW-0285">Flavoprotein</keyword>
<dbReference type="SUPFAM" id="SSF47203">
    <property type="entry name" value="Acyl-CoA dehydrogenase C-terminal domain-like"/>
    <property type="match status" value="1"/>
</dbReference>
<keyword evidence="11" id="KW-1185">Reference proteome</keyword>
<keyword evidence="4 6" id="KW-0274">FAD</keyword>
<dbReference type="Gene3D" id="1.10.540.10">
    <property type="entry name" value="Acyl-CoA dehydrogenase/oxidase, N-terminal domain"/>
    <property type="match status" value="1"/>
</dbReference>
<comment type="caution">
    <text evidence="10">The sequence shown here is derived from an EMBL/GenBank/DDBJ whole genome shotgun (WGS) entry which is preliminary data.</text>
</comment>
<evidence type="ECO:0000256" key="4">
    <source>
        <dbReference type="ARBA" id="ARBA00022827"/>
    </source>
</evidence>
<comment type="similarity">
    <text evidence="2 6">Belongs to the acyl-CoA dehydrogenase family.</text>
</comment>
<evidence type="ECO:0000256" key="5">
    <source>
        <dbReference type="ARBA" id="ARBA00023002"/>
    </source>
</evidence>
<gene>
    <name evidence="10" type="ORF">H9631_19605</name>
</gene>
<dbReference type="InterPro" id="IPR006091">
    <property type="entry name" value="Acyl-CoA_Oxase/DH_mid-dom"/>
</dbReference>
<dbReference type="InterPro" id="IPR046373">
    <property type="entry name" value="Acyl-CoA_Oxase/DH_mid-dom_sf"/>
</dbReference>
<dbReference type="Gene3D" id="1.20.140.10">
    <property type="entry name" value="Butyryl-CoA Dehydrogenase, subunit A, domain 3"/>
    <property type="match status" value="1"/>
</dbReference>
<evidence type="ECO:0000313" key="10">
    <source>
        <dbReference type="EMBL" id="MBD8007274.1"/>
    </source>
</evidence>
<organism evidence="10 11">
    <name type="scientific">Bacillus norwichensis</name>
    <dbReference type="NCBI Taxonomy" id="2762217"/>
    <lineage>
        <taxon>Bacteria</taxon>
        <taxon>Bacillati</taxon>
        <taxon>Bacillota</taxon>
        <taxon>Bacilli</taxon>
        <taxon>Bacillales</taxon>
        <taxon>Bacillaceae</taxon>
        <taxon>Bacillus</taxon>
    </lineage>
</organism>
<evidence type="ECO:0000259" key="9">
    <source>
        <dbReference type="Pfam" id="PF02771"/>
    </source>
</evidence>
<reference evidence="10 11" key="1">
    <citation type="submission" date="2020-08" db="EMBL/GenBank/DDBJ databases">
        <title>A Genomic Blueprint of the Chicken Gut Microbiome.</title>
        <authorList>
            <person name="Gilroy R."/>
            <person name="Ravi A."/>
            <person name="Getino M."/>
            <person name="Pursley I."/>
            <person name="Horton D.L."/>
            <person name="Alikhan N.-F."/>
            <person name="Baker D."/>
            <person name="Gharbi K."/>
            <person name="Hall N."/>
            <person name="Watson M."/>
            <person name="Adriaenssens E.M."/>
            <person name="Foster-Nyarko E."/>
            <person name="Jarju S."/>
            <person name="Secka A."/>
            <person name="Antonio M."/>
            <person name="Oren A."/>
            <person name="Chaudhuri R."/>
            <person name="La Ragione R.M."/>
            <person name="Hildebrand F."/>
            <person name="Pallen M.J."/>
        </authorList>
    </citation>
    <scope>NUCLEOTIDE SEQUENCE [LARGE SCALE GENOMIC DNA]</scope>
    <source>
        <strain evidence="10 11">Sa1BUA2</strain>
    </source>
</reference>
<dbReference type="InterPro" id="IPR009100">
    <property type="entry name" value="AcylCoA_DH/oxidase_NM_dom_sf"/>
</dbReference>
<dbReference type="Gene3D" id="2.40.110.10">
    <property type="entry name" value="Butyryl-CoA Dehydrogenase, subunit A, domain 2"/>
    <property type="match status" value="1"/>
</dbReference>
<evidence type="ECO:0000259" key="8">
    <source>
        <dbReference type="Pfam" id="PF02770"/>
    </source>
</evidence>
<feature type="domain" description="Acyl-CoA dehydrogenase/oxidase N-terminal" evidence="9">
    <location>
        <begin position="25"/>
        <end position="100"/>
    </location>
</feature>
<sequence length="389" mass="43882">MDRSQIKDWHIRDSKEYEYTLLAEELAKQIEPKANHYDQTGEFPHESFDVLRKAGFFKLSVPKCYGGEEASLYEILLILERLAKGDGSVALAAGWHLCMFLNLRDSRKWKEEVFEKVCKDTVENGHVLNMFATERSTGNIFRGAKLATVAKKTAKGFILSGRKAFATLAPIVNQFSVIAWIEDEAVAGEFLVQMNDKVKIVETWNTIGMRATGSHDIILSDVFVPEDALLTRMEQKKVEKNRPTLLVIPAVFLGVAHEARDFIIEYTSSRYSHSLDGTLSNAPHVQQKIGEIEALLKSSRTILFTLAAKWDQSPEERELLFDDFHAAKYTICNNAIRIVELAMRIAGGHSLSKDYKLERLFRDVQCGLPMHPADDMIINQLAKGAFSIA</sequence>
<evidence type="ECO:0000259" key="7">
    <source>
        <dbReference type="Pfam" id="PF00441"/>
    </source>
</evidence>
<evidence type="ECO:0000256" key="2">
    <source>
        <dbReference type="ARBA" id="ARBA00009347"/>
    </source>
</evidence>
<evidence type="ECO:0000313" key="11">
    <source>
        <dbReference type="Proteomes" id="UP000648182"/>
    </source>
</evidence>
<dbReference type="RefSeq" id="WP_191815800.1">
    <property type="nucleotide sequence ID" value="NZ_JACSPV010000052.1"/>
</dbReference>
<keyword evidence="5 6" id="KW-0560">Oxidoreductase</keyword>